<dbReference type="PANTHER" id="PTHR33705">
    <property type="entry name" value="PHOSPHOCARRIER PROTEIN HPR"/>
    <property type="match status" value="1"/>
</dbReference>
<reference evidence="7 8" key="1">
    <citation type="submission" date="2020-08" db="EMBL/GenBank/DDBJ databases">
        <title>A Genomic Blueprint of the Chicken Gut Microbiome.</title>
        <authorList>
            <person name="Gilroy R."/>
            <person name="Ravi A."/>
            <person name="Getino M."/>
            <person name="Pursley I."/>
            <person name="Horton D.L."/>
            <person name="Alikhan N.-F."/>
            <person name="Baker D."/>
            <person name="Gharbi K."/>
            <person name="Hall N."/>
            <person name="Watson M."/>
            <person name="Adriaenssens E.M."/>
            <person name="Foster-Nyarko E."/>
            <person name="Jarju S."/>
            <person name="Secka A."/>
            <person name="Antonio M."/>
            <person name="Oren A."/>
            <person name="Chaudhuri R."/>
            <person name="La Ragione R.M."/>
            <person name="Hildebrand F."/>
            <person name="Pallen M.J."/>
        </authorList>
    </citation>
    <scope>NUCLEOTIDE SEQUENCE [LARGE SCALE GENOMIC DNA]</scope>
    <source>
        <strain evidence="7 8">Sa2CUA9</strain>
    </source>
</reference>
<dbReference type="Gene3D" id="3.30.1340.10">
    <property type="entry name" value="HPr-like"/>
    <property type="match status" value="1"/>
</dbReference>
<dbReference type="CDD" id="cd00367">
    <property type="entry name" value="PTS-HPr_like"/>
    <property type="match status" value="1"/>
</dbReference>
<feature type="domain" description="HPr" evidence="6">
    <location>
        <begin position="30"/>
        <end position="118"/>
    </location>
</feature>
<name>A0ABR8TY30_9CELL</name>
<proteinExistence type="predicted"/>
<dbReference type="Proteomes" id="UP000655570">
    <property type="component" value="Unassembled WGS sequence"/>
</dbReference>
<evidence type="ECO:0000256" key="5">
    <source>
        <dbReference type="ARBA" id="ARBA00022683"/>
    </source>
</evidence>
<evidence type="ECO:0000313" key="8">
    <source>
        <dbReference type="Proteomes" id="UP000655570"/>
    </source>
</evidence>
<dbReference type="InterPro" id="IPR050399">
    <property type="entry name" value="HPr"/>
</dbReference>
<gene>
    <name evidence="7" type="ORF">H9641_08120</name>
</gene>
<dbReference type="PANTHER" id="PTHR33705:SF2">
    <property type="entry name" value="PHOSPHOCARRIER PROTEIN NPR"/>
    <property type="match status" value="1"/>
</dbReference>
<dbReference type="Pfam" id="PF00381">
    <property type="entry name" value="PTS-HPr"/>
    <property type="match status" value="1"/>
</dbReference>
<comment type="subcellular location">
    <subcellularLocation>
        <location evidence="2">Cytoplasm</location>
    </subcellularLocation>
</comment>
<evidence type="ECO:0000259" key="6">
    <source>
        <dbReference type="PROSITE" id="PS51350"/>
    </source>
</evidence>
<accession>A0ABR8TY30</accession>
<evidence type="ECO:0000256" key="1">
    <source>
        <dbReference type="ARBA" id="ARBA00003681"/>
    </source>
</evidence>
<evidence type="ECO:0000313" key="7">
    <source>
        <dbReference type="EMBL" id="MBD7980680.1"/>
    </source>
</evidence>
<keyword evidence="4" id="KW-0963">Cytoplasm</keyword>
<evidence type="ECO:0000256" key="3">
    <source>
        <dbReference type="ARBA" id="ARBA00020422"/>
    </source>
</evidence>
<protein>
    <recommendedName>
        <fullName evidence="3">Phosphocarrier protein HPr</fullName>
    </recommendedName>
</protein>
<comment type="caution">
    <text evidence="7">The sequence shown here is derived from an EMBL/GenBank/DDBJ whole genome shotgun (WGS) entry which is preliminary data.</text>
</comment>
<dbReference type="InterPro" id="IPR000032">
    <property type="entry name" value="HPr-like"/>
</dbReference>
<comment type="function">
    <text evidence="1">General (non sugar-specific) component of the phosphoenolpyruvate-dependent sugar phosphotransferase system (sugar PTS). This major carbohydrate active-transport system catalyzes the phosphorylation of incoming sugar substrates concomitantly with their translocation across the cell membrane. The phosphoryl group from phosphoenolpyruvate (PEP) is transferred to the phosphoryl carrier protein HPr by enzyme I. Phospho-HPr then transfers it to the PTS EIIA domain.</text>
</comment>
<dbReference type="PROSITE" id="PS00369">
    <property type="entry name" value="PTS_HPR_HIS"/>
    <property type="match status" value="1"/>
</dbReference>
<dbReference type="InterPro" id="IPR001020">
    <property type="entry name" value="PTS_HPr_His_P_site"/>
</dbReference>
<keyword evidence="5" id="KW-0598">Phosphotransferase system</keyword>
<sequence length="118" mass="12460">MCVVHRSSVGASELWQDADRRSRPEHRRTLVERTAVVALPDGLHARPAALFAAEAGKQAVPVTIRKGDGEAVDASSILGVMTLGAGHGDEVVLSTDTDDERALAALESLVAYLEQDSA</sequence>
<evidence type="ECO:0000256" key="4">
    <source>
        <dbReference type="ARBA" id="ARBA00022490"/>
    </source>
</evidence>
<organism evidence="7 8">
    <name type="scientific">Oerskovia merdavium</name>
    <dbReference type="NCBI Taxonomy" id="2762227"/>
    <lineage>
        <taxon>Bacteria</taxon>
        <taxon>Bacillati</taxon>
        <taxon>Actinomycetota</taxon>
        <taxon>Actinomycetes</taxon>
        <taxon>Micrococcales</taxon>
        <taxon>Cellulomonadaceae</taxon>
        <taxon>Oerskovia</taxon>
    </lineage>
</organism>
<dbReference type="InterPro" id="IPR035895">
    <property type="entry name" value="HPr-like_sf"/>
</dbReference>
<keyword evidence="8" id="KW-1185">Reference proteome</keyword>
<dbReference type="PROSITE" id="PS51350">
    <property type="entry name" value="PTS_HPR_DOM"/>
    <property type="match status" value="1"/>
</dbReference>
<dbReference type="EMBL" id="JACSQF010000007">
    <property type="protein sequence ID" value="MBD7980680.1"/>
    <property type="molecule type" value="Genomic_DNA"/>
</dbReference>
<dbReference type="PRINTS" id="PR00107">
    <property type="entry name" value="PHOSPHOCPHPR"/>
</dbReference>
<dbReference type="NCBIfam" id="TIGR01003">
    <property type="entry name" value="PTS_HPr_family"/>
    <property type="match status" value="1"/>
</dbReference>
<evidence type="ECO:0000256" key="2">
    <source>
        <dbReference type="ARBA" id="ARBA00004496"/>
    </source>
</evidence>
<dbReference type="SUPFAM" id="SSF55594">
    <property type="entry name" value="HPr-like"/>
    <property type="match status" value="1"/>
</dbReference>